<organism evidence="13 14">
    <name type="scientific">Coemansia spiralis</name>
    <dbReference type="NCBI Taxonomy" id="417178"/>
    <lineage>
        <taxon>Eukaryota</taxon>
        <taxon>Fungi</taxon>
        <taxon>Fungi incertae sedis</taxon>
        <taxon>Zoopagomycota</taxon>
        <taxon>Kickxellomycotina</taxon>
        <taxon>Kickxellomycetes</taxon>
        <taxon>Kickxellales</taxon>
        <taxon>Kickxellaceae</taxon>
        <taxon>Coemansia</taxon>
    </lineage>
</organism>
<dbReference type="GO" id="GO:0003682">
    <property type="term" value="F:chromatin binding"/>
    <property type="evidence" value="ECO:0007669"/>
    <property type="project" value="InterPro"/>
</dbReference>
<feature type="region of interest" description="Disordered" evidence="10">
    <location>
        <begin position="1407"/>
        <end position="1428"/>
    </location>
</feature>
<dbReference type="GO" id="GO:0006338">
    <property type="term" value="P:chromatin remodeling"/>
    <property type="evidence" value="ECO:0007669"/>
    <property type="project" value="InterPro"/>
</dbReference>
<dbReference type="Gene3D" id="2.30.30.490">
    <property type="match status" value="1"/>
</dbReference>
<dbReference type="Pfam" id="PF00023">
    <property type="entry name" value="Ank"/>
    <property type="match status" value="2"/>
</dbReference>
<feature type="region of interest" description="Disordered" evidence="10">
    <location>
        <begin position="424"/>
        <end position="446"/>
    </location>
</feature>
<dbReference type="InterPro" id="IPR002110">
    <property type="entry name" value="Ankyrin_rpt"/>
</dbReference>
<feature type="compositionally biased region" description="Acidic residues" evidence="10">
    <location>
        <begin position="229"/>
        <end position="240"/>
    </location>
</feature>
<evidence type="ECO:0000256" key="8">
    <source>
        <dbReference type="PROSITE-ProRule" id="PRU00023"/>
    </source>
</evidence>
<evidence type="ECO:0000256" key="5">
    <source>
        <dbReference type="ARBA" id="ARBA00023117"/>
    </source>
</evidence>
<evidence type="ECO:0000256" key="7">
    <source>
        <dbReference type="ARBA" id="ARBA00023242"/>
    </source>
</evidence>
<evidence type="ECO:0000259" key="11">
    <source>
        <dbReference type="PROSITE" id="PS50014"/>
    </source>
</evidence>
<feature type="region of interest" description="Disordered" evidence="10">
    <location>
        <begin position="1005"/>
        <end position="1048"/>
    </location>
</feature>
<evidence type="ECO:0000256" key="1">
    <source>
        <dbReference type="ARBA" id="ARBA00004123"/>
    </source>
</evidence>
<feature type="compositionally biased region" description="Basic and acidic residues" evidence="10">
    <location>
        <begin position="241"/>
        <end position="254"/>
    </location>
</feature>
<evidence type="ECO:0000256" key="4">
    <source>
        <dbReference type="ARBA" id="ARBA00023015"/>
    </source>
</evidence>
<keyword evidence="3" id="KW-0156">Chromatin regulator</keyword>
<dbReference type="PRINTS" id="PR00503">
    <property type="entry name" value="BROMODOMAIN"/>
</dbReference>
<dbReference type="GO" id="GO:0006368">
    <property type="term" value="P:transcription elongation by RNA polymerase II"/>
    <property type="evidence" value="ECO:0007669"/>
    <property type="project" value="TreeGrafter"/>
</dbReference>
<feature type="region of interest" description="Disordered" evidence="10">
    <location>
        <begin position="1186"/>
        <end position="1241"/>
    </location>
</feature>
<keyword evidence="7" id="KW-0539">Nucleus</keyword>
<comment type="subcellular location">
    <subcellularLocation>
        <location evidence="1">Nucleus</location>
    </subcellularLocation>
</comment>
<feature type="domain" description="Bromo" evidence="11">
    <location>
        <begin position="80"/>
        <end position="150"/>
    </location>
</feature>
<feature type="compositionally biased region" description="Polar residues" evidence="10">
    <location>
        <begin position="1343"/>
        <end position="1352"/>
    </location>
</feature>
<dbReference type="InterPro" id="IPR036770">
    <property type="entry name" value="Ankyrin_rpt-contain_sf"/>
</dbReference>
<keyword evidence="4" id="KW-0805">Transcription regulation</keyword>
<evidence type="ECO:0000313" key="14">
    <source>
        <dbReference type="Proteomes" id="UP001151518"/>
    </source>
</evidence>
<dbReference type="InterPro" id="IPR043151">
    <property type="entry name" value="BAH_sf"/>
</dbReference>
<evidence type="ECO:0000256" key="2">
    <source>
        <dbReference type="ARBA" id="ARBA00022737"/>
    </source>
</evidence>
<keyword evidence="5 9" id="KW-0103">Bromodomain</keyword>
<dbReference type="PANTHER" id="PTHR16062">
    <property type="entry name" value="SWI/SNF-RELATED"/>
    <property type="match status" value="1"/>
</dbReference>
<evidence type="ECO:0000256" key="9">
    <source>
        <dbReference type="PROSITE-ProRule" id="PRU00035"/>
    </source>
</evidence>
<feature type="compositionally biased region" description="Polar residues" evidence="10">
    <location>
        <begin position="1229"/>
        <end position="1241"/>
    </location>
</feature>
<dbReference type="PROSITE" id="PS51038">
    <property type="entry name" value="BAH"/>
    <property type="match status" value="1"/>
</dbReference>
<sequence length="1438" mass="156962">MGQPRLRLVNKDTDNASDDSQQPVTPRGKGNATPSSRSKRTRKSDAYAGAHAADNGQDSPARVKEECLRLYQAVKELEKDGEPLCIAFNKLPPKKEYPDYYVEIEQPVALDIIKGRITRGLYSSVSDFVADIDLMCSNAQTYNMPESYIYEAAGDIRRAVHKLVSASIPADEATTTTPSVGLKLRIRQSASNQSNQSTEASGLRGGDGALPEKNVSVSTSKRKRAQDSSDSESDDDEESEKEGGDADKDAKDEVDVQSPSAAKSKNKHGDALLDELFQSIYDADLTKALRLLKMKDIPINDYRKVVMKDTGGEDIDNDEYTWAPLHAASCYGRLKVAQILCDKGADIEAVDTMHQSTPLAWAAYTNRKRLAKYLVRMRHANVNARNAHNQLPIEIAMDPGNPIWAEFLLPTDGTKVDLPKPIESEEKSAFGQEPKKTPSRKVKSQAVDNPVLARTVVIPGMYSSSAQQPLSSVLQSQMAASGLSRMQTQSPLSAAPAGGLPIPQCIGGIGHQEVIHPKMTDAMREIVDELTKFKDSDGNRLAEPFEELPDSDEYPEYFEVIVYPMALDMVKSRINTGYRSFEAFNYDILWIFNNATFFNEAESDIYLAAIALEKEYKRICCDKVKKYDIPFDTSYIDAEPSEGRYVSRITTGDNDLFVGDFIYIKTNTGGRRIAMISRLRIGGPGDRRKYIDGYWLLTPAEVPELAGQPVYPHQLFVGSAFESQGVRGISGKCYVLLPNVYARVYPQGFSPLDLYVCESRYISNPVEGQPGTLKALTNWAHEFKTPLMRPPSFIPYIVPFVPTKQPAVMWNNTNILPHPGLTVLNRDAAARAQSQAQGQAQPHAHSQVHALNQTPNQPHMRPMSQAPVSMQSLISSAPLSQANIASAAAIRPPGGNQQPLGNMQTMASQGNMAQAHQMLAMHHQQNLAKAQAQLSQRESNIRKQVMDQIVLAQQQNPNFIGSVHHQALMKQQTQLVEQSQQAYFAQLQQLQQTYNHQVQSLNQTIQQQQHQQQSQPGVAQSMMHAQQMSPMQSAMNQMNISSPHSGIRPMHATVAAPMSPLGQMQMSLPAAASLPISLPLLQGTTSAAAAAAAASMMGLPQNGIVRPGIAMSPSFTPQAPGINSPQMFDQNTKIQQGMPSVDGGFNAAARPATPSMATSGGVMNQIGMSSPLPPGINAQAMMTMLLQQQQQQQQQQQPSTPKSAHTPLSPNVSSSAGQLGFGQDASPMASPTQATSQVLSQPQNQQAIELWRKSTSIFISYGNQRIVKKSLGIQLATSDASMFMHLTLSDKETNHALQMPQSAKTVLLRPVPGPFSSSGKVLLSLLANGRRCLPRVIPDSLAQTNDNALSEETPSHASDEADKEDASTVTLLAKSAGYAYEISLQAGMNIVDIEVLAAEWRPESLLGDAGDQQVPPATPTQAATQKQATQRYSIFLTR</sequence>
<evidence type="ECO:0000313" key="13">
    <source>
        <dbReference type="EMBL" id="KAJ2678310.1"/>
    </source>
</evidence>
<evidence type="ECO:0000259" key="12">
    <source>
        <dbReference type="PROSITE" id="PS51038"/>
    </source>
</evidence>
<dbReference type="Pfam" id="PF00439">
    <property type="entry name" value="Bromodomain"/>
    <property type="match status" value="2"/>
</dbReference>
<dbReference type="InterPro" id="IPR001025">
    <property type="entry name" value="BAH_dom"/>
</dbReference>
<dbReference type="SMART" id="SM00248">
    <property type="entry name" value="ANK"/>
    <property type="match status" value="2"/>
</dbReference>
<dbReference type="InterPro" id="IPR036427">
    <property type="entry name" value="Bromodomain-like_sf"/>
</dbReference>
<feature type="compositionally biased region" description="Low complexity" evidence="10">
    <location>
        <begin position="1005"/>
        <end position="1021"/>
    </location>
</feature>
<name>A0A9W8G7V9_9FUNG</name>
<dbReference type="EMBL" id="JANBTW010000022">
    <property type="protein sequence ID" value="KAJ2678310.1"/>
    <property type="molecule type" value="Genomic_DNA"/>
</dbReference>
<feature type="domain" description="BAH" evidence="12">
    <location>
        <begin position="654"/>
        <end position="772"/>
    </location>
</feature>
<feature type="compositionally biased region" description="Low complexity" evidence="10">
    <location>
        <begin position="1187"/>
        <end position="1197"/>
    </location>
</feature>
<dbReference type="PROSITE" id="PS50297">
    <property type="entry name" value="ANK_REP_REGION"/>
    <property type="match status" value="1"/>
</dbReference>
<dbReference type="InterPro" id="IPR001487">
    <property type="entry name" value="Bromodomain"/>
</dbReference>
<dbReference type="Gene3D" id="1.25.40.20">
    <property type="entry name" value="Ankyrin repeat-containing domain"/>
    <property type="match status" value="1"/>
</dbReference>
<comment type="caution">
    <text evidence="13">The sequence shown here is derived from an EMBL/GenBank/DDBJ whole genome shotgun (WGS) entry which is preliminary data.</text>
</comment>
<feature type="compositionally biased region" description="Polar residues" evidence="10">
    <location>
        <begin position="188"/>
        <end position="200"/>
    </location>
</feature>
<keyword evidence="6" id="KW-0804">Transcription</keyword>
<dbReference type="SUPFAM" id="SSF47370">
    <property type="entry name" value="Bromodomain"/>
    <property type="match status" value="2"/>
</dbReference>
<evidence type="ECO:0000256" key="6">
    <source>
        <dbReference type="ARBA" id="ARBA00023163"/>
    </source>
</evidence>
<dbReference type="SUPFAM" id="SSF48403">
    <property type="entry name" value="Ankyrin repeat"/>
    <property type="match status" value="1"/>
</dbReference>
<feature type="compositionally biased region" description="Low complexity" evidence="10">
    <location>
        <begin position="1412"/>
        <end position="1428"/>
    </location>
</feature>
<evidence type="ECO:0000256" key="10">
    <source>
        <dbReference type="SAM" id="MobiDB-lite"/>
    </source>
</evidence>
<dbReference type="PANTHER" id="PTHR16062:SF19">
    <property type="entry name" value="PROTEIN POLYBROMO-1"/>
    <property type="match status" value="1"/>
</dbReference>
<dbReference type="InterPro" id="IPR018359">
    <property type="entry name" value="Bromodomain_CS"/>
</dbReference>
<dbReference type="PROSITE" id="PS00633">
    <property type="entry name" value="BROMODOMAIN_1"/>
    <property type="match status" value="1"/>
</dbReference>
<feature type="region of interest" description="Disordered" evidence="10">
    <location>
        <begin position="186"/>
        <end position="267"/>
    </location>
</feature>
<feature type="compositionally biased region" description="Polar residues" evidence="10">
    <location>
        <begin position="1023"/>
        <end position="1044"/>
    </location>
</feature>
<dbReference type="PROSITE" id="PS50014">
    <property type="entry name" value="BROMODOMAIN_2"/>
    <property type="match status" value="2"/>
</dbReference>
<keyword evidence="2" id="KW-0677">Repeat</keyword>
<reference evidence="13" key="1">
    <citation type="submission" date="2022-07" db="EMBL/GenBank/DDBJ databases">
        <title>Phylogenomic reconstructions and comparative analyses of Kickxellomycotina fungi.</title>
        <authorList>
            <person name="Reynolds N.K."/>
            <person name="Stajich J.E."/>
            <person name="Barry K."/>
            <person name="Grigoriev I.V."/>
            <person name="Crous P."/>
            <person name="Smith M.E."/>
        </authorList>
    </citation>
    <scope>NUCLEOTIDE SEQUENCE</scope>
    <source>
        <strain evidence="13">NRRL 3115</strain>
    </source>
</reference>
<accession>A0A9W8G7V9</accession>
<proteinExistence type="predicted"/>
<gene>
    <name evidence="13" type="ORF">GGI25_002482</name>
</gene>
<feature type="compositionally biased region" description="Basic and acidic residues" evidence="10">
    <location>
        <begin position="1353"/>
        <end position="1365"/>
    </location>
</feature>
<dbReference type="CDD" id="cd04369">
    <property type="entry name" value="Bromodomain"/>
    <property type="match status" value="2"/>
</dbReference>
<feature type="region of interest" description="Disordered" evidence="10">
    <location>
        <begin position="1343"/>
        <end position="1365"/>
    </location>
</feature>
<feature type="compositionally biased region" description="Polar residues" evidence="10">
    <location>
        <begin position="1198"/>
        <end position="1217"/>
    </location>
</feature>
<dbReference type="InterPro" id="IPR037382">
    <property type="entry name" value="Rsc/polybromo"/>
</dbReference>
<feature type="domain" description="Bromo" evidence="11">
    <location>
        <begin position="537"/>
        <end position="606"/>
    </location>
</feature>
<feature type="compositionally biased region" description="Basic and acidic residues" evidence="10">
    <location>
        <begin position="424"/>
        <end position="436"/>
    </location>
</feature>
<dbReference type="Proteomes" id="UP001151518">
    <property type="component" value="Unassembled WGS sequence"/>
</dbReference>
<feature type="repeat" description="ANK" evidence="8">
    <location>
        <begin position="320"/>
        <end position="352"/>
    </location>
</feature>
<dbReference type="SMART" id="SM00297">
    <property type="entry name" value="BROMO"/>
    <property type="match status" value="2"/>
</dbReference>
<feature type="region of interest" description="Disordered" evidence="10">
    <location>
        <begin position="1"/>
        <end position="59"/>
    </location>
</feature>
<dbReference type="Gene3D" id="1.20.920.10">
    <property type="entry name" value="Bromodomain-like"/>
    <property type="match status" value="2"/>
</dbReference>
<evidence type="ECO:0000256" key="3">
    <source>
        <dbReference type="ARBA" id="ARBA00022853"/>
    </source>
</evidence>
<dbReference type="GO" id="GO:0016586">
    <property type="term" value="C:RSC-type complex"/>
    <property type="evidence" value="ECO:0007669"/>
    <property type="project" value="InterPro"/>
</dbReference>
<dbReference type="PROSITE" id="PS50088">
    <property type="entry name" value="ANK_REPEAT"/>
    <property type="match status" value="1"/>
</dbReference>
<dbReference type="OrthoDB" id="6017at2759"/>
<protein>
    <submittedName>
        <fullName evidence="13">Uncharacterized protein</fullName>
    </submittedName>
</protein>
<keyword evidence="8" id="KW-0040">ANK repeat</keyword>